<feature type="non-terminal residue" evidence="1">
    <location>
        <position position="158"/>
    </location>
</feature>
<dbReference type="AlphaFoldDB" id="A0A382MF66"/>
<sequence>MTKVEFDPYLDGKKVFNPDMTVDIKDFIGVFEKAYTKEWCESAIRYFERMDKLGFGRSIQEIIGTPRHLKDTNNFNTSRLYSQGENMLSIVGVPAIQDVFLETFWSCYNGIYRQMFSSLQPVETAPQMVYEMKIQKTKPGEGYHVWHWEQMSRSDVTR</sequence>
<protein>
    <submittedName>
        <fullName evidence="1">Uncharacterized protein</fullName>
    </submittedName>
</protein>
<organism evidence="1">
    <name type="scientific">marine metagenome</name>
    <dbReference type="NCBI Taxonomy" id="408172"/>
    <lineage>
        <taxon>unclassified sequences</taxon>
        <taxon>metagenomes</taxon>
        <taxon>ecological metagenomes</taxon>
    </lineage>
</organism>
<name>A0A382MF66_9ZZZZ</name>
<accession>A0A382MF66</accession>
<gene>
    <name evidence="1" type="ORF">METZ01_LOCUS300032</name>
</gene>
<dbReference type="EMBL" id="UINC01093064">
    <property type="protein sequence ID" value="SVC47178.1"/>
    <property type="molecule type" value="Genomic_DNA"/>
</dbReference>
<proteinExistence type="predicted"/>
<reference evidence="1" key="1">
    <citation type="submission" date="2018-05" db="EMBL/GenBank/DDBJ databases">
        <authorList>
            <person name="Lanie J.A."/>
            <person name="Ng W.-L."/>
            <person name="Kazmierczak K.M."/>
            <person name="Andrzejewski T.M."/>
            <person name="Davidsen T.M."/>
            <person name="Wayne K.J."/>
            <person name="Tettelin H."/>
            <person name="Glass J.I."/>
            <person name="Rusch D."/>
            <person name="Podicherti R."/>
            <person name="Tsui H.-C.T."/>
            <person name="Winkler M.E."/>
        </authorList>
    </citation>
    <scope>NUCLEOTIDE SEQUENCE</scope>
</reference>
<evidence type="ECO:0000313" key="1">
    <source>
        <dbReference type="EMBL" id="SVC47178.1"/>
    </source>
</evidence>